<feature type="transmembrane region" description="Helical" evidence="1">
    <location>
        <begin position="20"/>
        <end position="40"/>
    </location>
</feature>
<dbReference type="AlphaFoldDB" id="A0A645GPV2"/>
<accession>A0A645GPV2</accession>
<comment type="caution">
    <text evidence="2">The sequence shown here is derived from an EMBL/GenBank/DDBJ whole genome shotgun (WGS) entry which is preliminary data.</text>
</comment>
<evidence type="ECO:0000256" key="1">
    <source>
        <dbReference type="SAM" id="Phobius"/>
    </source>
</evidence>
<evidence type="ECO:0000313" key="2">
    <source>
        <dbReference type="EMBL" id="MPN28941.1"/>
    </source>
</evidence>
<gene>
    <name evidence="2" type="ORF">SDC9_176387</name>
</gene>
<sequence length="49" mass="5416">MYTETLPIALFLNISYGNLPVAITAGVVLIIISLLSILIFECMNRDVFV</sequence>
<keyword evidence="1" id="KW-0812">Transmembrane</keyword>
<dbReference type="EMBL" id="VSSQ01079408">
    <property type="protein sequence ID" value="MPN28941.1"/>
    <property type="molecule type" value="Genomic_DNA"/>
</dbReference>
<organism evidence="2">
    <name type="scientific">bioreactor metagenome</name>
    <dbReference type="NCBI Taxonomy" id="1076179"/>
    <lineage>
        <taxon>unclassified sequences</taxon>
        <taxon>metagenomes</taxon>
        <taxon>ecological metagenomes</taxon>
    </lineage>
</organism>
<keyword evidence="1" id="KW-0472">Membrane</keyword>
<protein>
    <submittedName>
        <fullName evidence="2">Uncharacterized protein</fullName>
    </submittedName>
</protein>
<reference evidence="2" key="1">
    <citation type="submission" date="2019-08" db="EMBL/GenBank/DDBJ databases">
        <authorList>
            <person name="Kucharzyk K."/>
            <person name="Murdoch R.W."/>
            <person name="Higgins S."/>
            <person name="Loffler F."/>
        </authorList>
    </citation>
    <scope>NUCLEOTIDE SEQUENCE</scope>
</reference>
<name>A0A645GPV2_9ZZZZ</name>
<keyword evidence="1" id="KW-1133">Transmembrane helix</keyword>
<proteinExistence type="predicted"/>